<evidence type="ECO:0000259" key="3">
    <source>
        <dbReference type="Pfam" id="PF11887"/>
    </source>
</evidence>
<accession>A0A5S9NKK2</accession>
<keyword evidence="5" id="KW-1185">Reference proteome</keyword>
<gene>
    <name evidence="4" type="ORF">AELLOGFF_02558</name>
</gene>
<dbReference type="InterPro" id="IPR052336">
    <property type="entry name" value="MlaD_Phospholipid_Transporter"/>
</dbReference>
<name>A0A5S9NKK2_MYCVN</name>
<dbReference type="Proteomes" id="UP000430146">
    <property type="component" value="Unassembled WGS sequence"/>
</dbReference>
<proteinExistence type="predicted"/>
<dbReference type="InterPro" id="IPR003399">
    <property type="entry name" value="Mce/MlaD"/>
</dbReference>
<dbReference type="AlphaFoldDB" id="A0A5S9NKK2"/>
<feature type="compositionally biased region" description="Low complexity" evidence="1">
    <location>
        <begin position="398"/>
        <end position="425"/>
    </location>
</feature>
<dbReference type="Pfam" id="PF11887">
    <property type="entry name" value="Mce4_CUP1"/>
    <property type="match status" value="1"/>
</dbReference>
<evidence type="ECO:0000259" key="2">
    <source>
        <dbReference type="Pfam" id="PF02470"/>
    </source>
</evidence>
<dbReference type="NCBIfam" id="TIGR00996">
    <property type="entry name" value="Mtu_fam_mce"/>
    <property type="match status" value="1"/>
</dbReference>
<dbReference type="PANTHER" id="PTHR33371">
    <property type="entry name" value="INTERMEMBRANE PHOSPHOLIPID TRANSPORT SYSTEM BINDING PROTEIN MLAD-RELATED"/>
    <property type="match status" value="1"/>
</dbReference>
<dbReference type="Pfam" id="PF02470">
    <property type="entry name" value="MlaD"/>
    <property type="match status" value="1"/>
</dbReference>
<evidence type="ECO:0000256" key="1">
    <source>
        <dbReference type="SAM" id="MobiDB-lite"/>
    </source>
</evidence>
<sequence length="438" mass="45544">MISKGRIRIGLSASLVALLLAGLGTLTDIGSGVGRTQVTAYFDNSNGIYPGDEIRILGVPVGEIESIEPQPQRAKITFWVDNKYQVPAEVTAVILSPSLVTARAIALTPAYSGGPVLGDKAVIPQNRTAVPVEWDQLRSQLDKLSRTLAPTDGGGVSTMGAFVNTVADNLRGQGANIHDSVVNLSQALSILGDQSKDVFGSLNNLAVLVSALQHSADLTASLNRNLAAVTALLSNDGDEVGEAVVALRTLADDVQAFVGENRDAVGTTTDKLSEVTAALGERIDDIEQALHLLPSTLANYVNIYQPAQGSVTGVLAGTNFSNPIEFLCGAIQAASRMGAEQSARLCVQYLAPIVKNRQYNFLLPIGFNAFVGAQARPNEVTYSEDWLRPDYVPPAAAPVTVGGGAPEEPSTPAAPASAVATDPAAGLPGLMVPQGDGS</sequence>
<dbReference type="GO" id="GO:0005576">
    <property type="term" value="C:extracellular region"/>
    <property type="evidence" value="ECO:0007669"/>
    <property type="project" value="TreeGrafter"/>
</dbReference>
<feature type="domain" description="Mce/MlaD" evidence="2">
    <location>
        <begin position="36"/>
        <end position="109"/>
    </location>
</feature>
<evidence type="ECO:0000313" key="5">
    <source>
        <dbReference type="Proteomes" id="UP000430146"/>
    </source>
</evidence>
<dbReference type="EMBL" id="CACSIP010000002">
    <property type="protein sequence ID" value="CAA0089451.1"/>
    <property type="molecule type" value="Genomic_DNA"/>
</dbReference>
<organism evidence="4 5">
    <name type="scientific">Mycolicibacterium vanbaalenii</name>
    <name type="common">Mycobacterium vanbaalenii</name>
    <dbReference type="NCBI Taxonomy" id="110539"/>
    <lineage>
        <taxon>Bacteria</taxon>
        <taxon>Bacillati</taxon>
        <taxon>Actinomycetota</taxon>
        <taxon>Actinomycetes</taxon>
        <taxon>Mycobacteriales</taxon>
        <taxon>Mycobacteriaceae</taxon>
        <taxon>Mycolicibacterium</taxon>
    </lineage>
</organism>
<dbReference type="InterPro" id="IPR024516">
    <property type="entry name" value="Mce_C"/>
</dbReference>
<feature type="region of interest" description="Disordered" evidence="1">
    <location>
        <begin position="398"/>
        <end position="438"/>
    </location>
</feature>
<protein>
    <submittedName>
        <fullName evidence="4">Uncharacterized protein</fullName>
    </submittedName>
</protein>
<feature type="domain" description="Mammalian cell entry C-terminal" evidence="3">
    <location>
        <begin position="117"/>
        <end position="293"/>
    </location>
</feature>
<dbReference type="InterPro" id="IPR005693">
    <property type="entry name" value="Mce"/>
</dbReference>
<dbReference type="PANTHER" id="PTHR33371:SF4">
    <property type="entry name" value="INTERMEMBRANE PHOSPHOLIPID TRANSPORT SYSTEM BINDING PROTEIN MLAD"/>
    <property type="match status" value="1"/>
</dbReference>
<reference evidence="4 5" key="1">
    <citation type="submission" date="2019-11" db="EMBL/GenBank/DDBJ databases">
        <authorList>
            <person name="Holert J."/>
        </authorList>
    </citation>
    <scope>NUCLEOTIDE SEQUENCE [LARGE SCALE GENOMIC DNA]</scope>
    <source>
        <strain evidence="4">BC8_1</strain>
    </source>
</reference>
<evidence type="ECO:0000313" key="4">
    <source>
        <dbReference type="EMBL" id="CAA0089451.1"/>
    </source>
</evidence>